<keyword evidence="1 6" id="KW-0547">Nucleotide-binding</keyword>
<keyword evidence="5 6" id="KW-0694">RNA-binding</keyword>
<feature type="non-terminal residue" evidence="9">
    <location>
        <position position="368"/>
    </location>
</feature>
<dbReference type="AlphaFoldDB" id="A0A137P0U9"/>
<dbReference type="PANTHER" id="PTHR24031">
    <property type="entry name" value="RNA HELICASE"/>
    <property type="match status" value="1"/>
</dbReference>
<dbReference type="PROSITE" id="PS51194">
    <property type="entry name" value="HELICASE_CTER"/>
    <property type="match status" value="1"/>
</dbReference>
<keyword evidence="10" id="KW-1185">Reference proteome</keyword>
<dbReference type="OrthoDB" id="193716at2759"/>
<feature type="non-terminal residue" evidence="9">
    <location>
        <position position="1"/>
    </location>
</feature>
<evidence type="ECO:0000256" key="1">
    <source>
        <dbReference type="ARBA" id="ARBA00022741"/>
    </source>
</evidence>
<organism evidence="9 10">
    <name type="scientific">Conidiobolus coronatus (strain ATCC 28846 / CBS 209.66 / NRRL 28638)</name>
    <name type="common">Delacroixia coronata</name>
    <dbReference type="NCBI Taxonomy" id="796925"/>
    <lineage>
        <taxon>Eukaryota</taxon>
        <taxon>Fungi</taxon>
        <taxon>Fungi incertae sedis</taxon>
        <taxon>Zoopagomycota</taxon>
        <taxon>Entomophthoromycotina</taxon>
        <taxon>Entomophthoromycetes</taxon>
        <taxon>Entomophthorales</taxon>
        <taxon>Ancylistaceae</taxon>
        <taxon>Conidiobolus</taxon>
    </lineage>
</organism>
<dbReference type="EC" id="3.6.4.13" evidence="6"/>
<accession>A0A137P0U9</accession>
<evidence type="ECO:0000259" key="8">
    <source>
        <dbReference type="PROSITE" id="PS51194"/>
    </source>
</evidence>
<evidence type="ECO:0000256" key="5">
    <source>
        <dbReference type="ARBA" id="ARBA00022884"/>
    </source>
</evidence>
<dbReference type="InterPro" id="IPR044742">
    <property type="entry name" value="DEAD/DEAH_RhlB"/>
</dbReference>
<keyword evidence="4 6" id="KW-0067">ATP-binding</keyword>
<dbReference type="GO" id="GO:0003723">
    <property type="term" value="F:RNA binding"/>
    <property type="evidence" value="ECO:0007669"/>
    <property type="project" value="UniProtKB-UniRule"/>
</dbReference>
<evidence type="ECO:0000259" key="7">
    <source>
        <dbReference type="PROSITE" id="PS51192"/>
    </source>
</evidence>
<reference evidence="9 10" key="1">
    <citation type="journal article" date="2015" name="Genome Biol. Evol.">
        <title>Phylogenomic analyses indicate that early fungi evolved digesting cell walls of algal ancestors of land plants.</title>
        <authorList>
            <person name="Chang Y."/>
            <person name="Wang S."/>
            <person name="Sekimoto S."/>
            <person name="Aerts A.L."/>
            <person name="Choi C."/>
            <person name="Clum A."/>
            <person name="LaButti K.M."/>
            <person name="Lindquist E.A."/>
            <person name="Yee Ngan C."/>
            <person name="Ohm R.A."/>
            <person name="Salamov A.A."/>
            <person name="Grigoriev I.V."/>
            <person name="Spatafora J.W."/>
            <person name="Berbee M.L."/>
        </authorList>
    </citation>
    <scope>NUCLEOTIDE SEQUENCE [LARGE SCALE GENOMIC DNA]</scope>
    <source>
        <strain evidence="9 10">NRRL 28638</strain>
    </source>
</reference>
<dbReference type="Pfam" id="PF00271">
    <property type="entry name" value="Helicase_C"/>
    <property type="match status" value="1"/>
</dbReference>
<dbReference type="SMART" id="SM00490">
    <property type="entry name" value="HELICc"/>
    <property type="match status" value="1"/>
</dbReference>
<keyword evidence="2 6" id="KW-0378">Hydrolase</keyword>
<name>A0A137P0U9_CONC2</name>
<comment type="domain">
    <text evidence="6">The Q motif is unique to and characteristic of the DEAD box family of RNA helicases and controls ATP binding and hydrolysis.</text>
</comment>
<dbReference type="InterPro" id="IPR027417">
    <property type="entry name" value="P-loop_NTPase"/>
</dbReference>
<comment type="similarity">
    <text evidence="6">Belongs to the DEAD box helicase family.</text>
</comment>
<dbReference type="OMA" id="VISICNE"/>
<dbReference type="SUPFAM" id="SSF52540">
    <property type="entry name" value="P-loop containing nucleoside triphosphate hydrolases"/>
    <property type="match status" value="1"/>
</dbReference>
<evidence type="ECO:0000256" key="4">
    <source>
        <dbReference type="ARBA" id="ARBA00022840"/>
    </source>
</evidence>
<dbReference type="InterPro" id="IPR011545">
    <property type="entry name" value="DEAD/DEAH_box_helicase_dom"/>
</dbReference>
<comment type="catalytic activity">
    <reaction evidence="6">
        <text>ATP + H2O = ADP + phosphate + H(+)</text>
        <dbReference type="Rhea" id="RHEA:13065"/>
        <dbReference type="ChEBI" id="CHEBI:15377"/>
        <dbReference type="ChEBI" id="CHEBI:15378"/>
        <dbReference type="ChEBI" id="CHEBI:30616"/>
        <dbReference type="ChEBI" id="CHEBI:43474"/>
        <dbReference type="ChEBI" id="CHEBI:456216"/>
        <dbReference type="EC" id="3.6.4.13"/>
    </reaction>
</comment>
<dbReference type="CDD" id="cd18787">
    <property type="entry name" value="SF2_C_DEAD"/>
    <property type="match status" value="1"/>
</dbReference>
<dbReference type="EMBL" id="KQ964565">
    <property type="protein sequence ID" value="KXN68693.1"/>
    <property type="molecule type" value="Genomic_DNA"/>
</dbReference>
<proteinExistence type="inferred from homology"/>
<evidence type="ECO:0000313" key="10">
    <source>
        <dbReference type="Proteomes" id="UP000070444"/>
    </source>
</evidence>
<gene>
    <name evidence="9" type="ORF">CONCODRAFT_29620</name>
</gene>
<keyword evidence="3 6" id="KW-0347">Helicase</keyword>
<dbReference type="CDD" id="cd00268">
    <property type="entry name" value="DEADc"/>
    <property type="match status" value="1"/>
</dbReference>
<evidence type="ECO:0000256" key="2">
    <source>
        <dbReference type="ARBA" id="ARBA00022801"/>
    </source>
</evidence>
<dbReference type="GO" id="GO:0005524">
    <property type="term" value="F:ATP binding"/>
    <property type="evidence" value="ECO:0007669"/>
    <property type="project" value="UniProtKB-UniRule"/>
</dbReference>
<dbReference type="Proteomes" id="UP000070444">
    <property type="component" value="Unassembled WGS sequence"/>
</dbReference>
<dbReference type="STRING" id="796925.A0A137P0U9"/>
<dbReference type="InterPro" id="IPR014001">
    <property type="entry name" value="Helicase_ATP-bd"/>
</dbReference>
<sequence>DKAKNSRGFEQFKQLPPKLISTINEVYPNSKPTKIQKTIFEEIPIRENLYALSSTGSGKTLAYLIPNILTMLQNLSPNQILKGKQVSILILVPTRELAFQVSKEANKLLRYYPFQVLSLVGGSGRLDDTKKVVERRVDLVVGTPGRVLDLITSSQIFRHQLQSCKTLILDECDQLLTDPFLPTTKSIIKNINNKTKLMLFSATESKKLKTELGIKEENFKIINLKDSEEVDKSRIIFEYLVAPHNLHHHLIYSILNSHRNDKIILFLPTVISCKLFSEWLTSLKFNTLSLHGQMGQIERAKVSTKFRKASSGVLITTDLSSRGIDYPEVDIVLQWAIPTSVNQFIHRSGRTGRMGKTGSSILLLSPYE</sequence>
<dbReference type="Pfam" id="PF00270">
    <property type="entry name" value="DEAD"/>
    <property type="match status" value="1"/>
</dbReference>
<dbReference type="SMART" id="SM00487">
    <property type="entry name" value="DEXDc"/>
    <property type="match status" value="1"/>
</dbReference>
<dbReference type="Gene3D" id="3.40.50.300">
    <property type="entry name" value="P-loop containing nucleotide triphosphate hydrolases"/>
    <property type="match status" value="2"/>
</dbReference>
<dbReference type="GO" id="GO:0003724">
    <property type="term" value="F:RNA helicase activity"/>
    <property type="evidence" value="ECO:0007669"/>
    <property type="project" value="UniProtKB-EC"/>
</dbReference>
<dbReference type="GO" id="GO:0016787">
    <property type="term" value="F:hydrolase activity"/>
    <property type="evidence" value="ECO:0007669"/>
    <property type="project" value="UniProtKB-KW"/>
</dbReference>
<feature type="domain" description="Helicase ATP-binding" evidence="7">
    <location>
        <begin position="40"/>
        <end position="222"/>
    </location>
</feature>
<dbReference type="InterPro" id="IPR001650">
    <property type="entry name" value="Helicase_C-like"/>
</dbReference>
<evidence type="ECO:0000313" key="9">
    <source>
        <dbReference type="EMBL" id="KXN68693.1"/>
    </source>
</evidence>
<dbReference type="PROSITE" id="PS51192">
    <property type="entry name" value="HELICASE_ATP_BIND_1"/>
    <property type="match status" value="1"/>
</dbReference>
<evidence type="ECO:0000256" key="3">
    <source>
        <dbReference type="ARBA" id="ARBA00022806"/>
    </source>
</evidence>
<feature type="domain" description="Helicase C-terminal" evidence="8">
    <location>
        <begin position="246"/>
        <end position="368"/>
    </location>
</feature>
<evidence type="ECO:0000256" key="6">
    <source>
        <dbReference type="RuleBase" id="RU365068"/>
    </source>
</evidence>
<comment type="function">
    <text evidence="6">RNA helicase.</text>
</comment>
<protein>
    <recommendedName>
        <fullName evidence="6">ATP-dependent RNA helicase</fullName>
        <ecNumber evidence="6">3.6.4.13</ecNumber>
    </recommendedName>
</protein>